<proteinExistence type="predicted"/>
<sequence>MRSTFPGTKPIREWDEPIKMAGRNELAVMKKKITLGSSSRLLAGPMTLFESGCNGNVHSVIITGIDVSELLISVLLCWGRHEV</sequence>
<protein>
    <submittedName>
        <fullName evidence="1">Uncharacterized protein</fullName>
    </submittedName>
</protein>
<reference evidence="1" key="1">
    <citation type="journal article" date="2023" name="G3 (Bethesda)">
        <title>A reference genome for the long-term kleptoplast-retaining sea slug Elysia crispata morphotype clarki.</title>
        <authorList>
            <person name="Eastman K.E."/>
            <person name="Pendleton A.L."/>
            <person name="Shaikh M.A."/>
            <person name="Suttiyut T."/>
            <person name="Ogas R."/>
            <person name="Tomko P."/>
            <person name="Gavelis G."/>
            <person name="Widhalm J.R."/>
            <person name="Wisecaver J.H."/>
        </authorList>
    </citation>
    <scope>NUCLEOTIDE SEQUENCE</scope>
    <source>
        <strain evidence="1">ECLA1</strain>
    </source>
</reference>
<accession>A0AAE1E8E9</accession>
<gene>
    <name evidence="1" type="ORF">RRG08_062762</name>
</gene>
<dbReference type="Proteomes" id="UP001283361">
    <property type="component" value="Unassembled WGS sequence"/>
</dbReference>
<keyword evidence="2" id="KW-1185">Reference proteome</keyword>
<dbReference type="EMBL" id="JAWDGP010000711">
    <property type="protein sequence ID" value="KAK3798164.1"/>
    <property type="molecule type" value="Genomic_DNA"/>
</dbReference>
<evidence type="ECO:0000313" key="1">
    <source>
        <dbReference type="EMBL" id="KAK3798164.1"/>
    </source>
</evidence>
<name>A0AAE1E8E9_9GAST</name>
<evidence type="ECO:0000313" key="2">
    <source>
        <dbReference type="Proteomes" id="UP001283361"/>
    </source>
</evidence>
<dbReference type="AlphaFoldDB" id="A0AAE1E8E9"/>
<comment type="caution">
    <text evidence="1">The sequence shown here is derived from an EMBL/GenBank/DDBJ whole genome shotgun (WGS) entry which is preliminary data.</text>
</comment>
<organism evidence="1 2">
    <name type="scientific">Elysia crispata</name>
    <name type="common">lettuce slug</name>
    <dbReference type="NCBI Taxonomy" id="231223"/>
    <lineage>
        <taxon>Eukaryota</taxon>
        <taxon>Metazoa</taxon>
        <taxon>Spiralia</taxon>
        <taxon>Lophotrochozoa</taxon>
        <taxon>Mollusca</taxon>
        <taxon>Gastropoda</taxon>
        <taxon>Heterobranchia</taxon>
        <taxon>Euthyneura</taxon>
        <taxon>Panpulmonata</taxon>
        <taxon>Sacoglossa</taxon>
        <taxon>Placobranchoidea</taxon>
        <taxon>Plakobranchidae</taxon>
        <taxon>Elysia</taxon>
    </lineage>
</organism>